<gene>
    <name evidence="4" type="ordered locus">Acid345_3838</name>
</gene>
<evidence type="ECO:0000313" key="5">
    <source>
        <dbReference type="Proteomes" id="UP000002432"/>
    </source>
</evidence>
<organism evidence="4 5">
    <name type="scientific">Koribacter versatilis (strain Ellin345)</name>
    <dbReference type="NCBI Taxonomy" id="204669"/>
    <lineage>
        <taxon>Bacteria</taxon>
        <taxon>Pseudomonadati</taxon>
        <taxon>Acidobacteriota</taxon>
        <taxon>Terriglobia</taxon>
        <taxon>Terriglobales</taxon>
        <taxon>Candidatus Korobacteraceae</taxon>
        <taxon>Candidatus Korobacter</taxon>
    </lineage>
</organism>
<protein>
    <submittedName>
        <fullName evidence="4">Transcriptional regulator, LytR/AlgR family</fullName>
    </submittedName>
</protein>
<dbReference type="HOGENOM" id="CLU_000445_14_1_0"/>
<dbReference type="InterPro" id="IPR007492">
    <property type="entry name" value="LytTR_DNA-bd_dom"/>
</dbReference>
<dbReference type="STRING" id="204669.Acid345_3838"/>
<dbReference type="AlphaFoldDB" id="Q1IJW2"/>
<dbReference type="PROSITE" id="PS50930">
    <property type="entry name" value="HTH_LYTTR"/>
    <property type="match status" value="1"/>
</dbReference>
<dbReference type="GO" id="GO:0000156">
    <property type="term" value="F:phosphorelay response regulator activity"/>
    <property type="evidence" value="ECO:0007669"/>
    <property type="project" value="InterPro"/>
</dbReference>
<dbReference type="InterPro" id="IPR046947">
    <property type="entry name" value="LytR-like"/>
</dbReference>
<dbReference type="InterPro" id="IPR001789">
    <property type="entry name" value="Sig_transdc_resp-reg_receiver"/>
</dbReference>
<accession>Q1IJW2</accession>
<dbReference type="PANTHER" id="PTHR37299">
    <property type="entry name" value="TRANSCRIPTIONAL REGULATOR-RELATED"/>
    <property type="match status" value="1"/>
</dbReference>
<dbReference type="SMART" id="SM00850">
    <property type="entry name" value="LytTR"/>
    <property type="match status" value="1"/>
</dbReference>
<dbReference type="InterPro" id="IPR011006">
    <property type="entry name" value="CheY-like_superfamily"/>
</dbReference>
<dbReference type="PROSITE" id="PS50110">
    <property type="entry name" value="RESPONSE_REGULATORY"/>
    <property type="match status" value="1"/>
</dbReference>
<feature type="modified residue" description="4-aspartylphosphate" evidence="1">
    <location>
        <position position="58"/>
    </location>
</feature>
<evidence type="ECO:0000259" key="2">
    <source>
        <dbReference type="PROSITE" id="PS50110"/>
    </source>
</evidence>
<dbReference type="EMBL" id="CP000360">
    <property type="protein sequence ID" value="ABF42838.1"/>
    <property type="molecule type" value="Genomic_DNA"/>
</dbReference>
<dbReference type="Pfam" id="PF04397">
    <property type="entry name" value="LytTR"/>
    <property type="match status" value="1"/>
</dbReference>
<name>Q1IJW2_KORVE</name>
<dbReference type="EnsemblBacteria" id="ABF42838">
    <property type="protein sequence ID" value="ABF42838"/>
    <property type="gene ID" value="Acid345_3838"/>
</dbReference>
<evidence type="ECO:0000256" key="1">
    <source>
        <dbReference type="PROSITE-ProRule" id="PRU00169"/>
    </source>
</evidence>
<dbReference type="PANTHER" id="PTHR37299:SF1">
    <property type="entry name" value="STAGE 0 SPORULATION PROTEIN A HOMOLOG"/>
    <property type="match status" value="1"/>
</dbReference>
<dbReference type="Pfam" id="PF00072">
    <property type="entry name" value="Response_reg"/>
    <property type="match status" value="1"/>
</dbReference>
<dbReference type="OrthoDB" id="9809318at2"/>
<dbReference type="KEGG" id="aba:Acid345_3838"/>
<reference evidence="4 5" key="1">
    <citation type="journal article" date="2009" name="Appl. Environ. Microbiol.">
        <title>Three genomes from the phylum Acidobacteria provide insight into the lifestyles of these microorganisms in soils.</title>
        <authorList>
            <person name="Ward N.L."/>
            <person name="Challacombe J.F."/>
            <person name="Janssen P.H."/>
            <person name="Henrissat B."/>
            <person name="Coutinho P.M."/>
            <person name="Wu M."/>
            <person name="Xie G."/>
            <person name="Haft D.H."/>
            <person name="Sait M."/>
            <person name="Badger J."/>
            <person name="Barabote R.D."/>
            <person name="Bradley B."/>
            <person name="Brettin T.S."/>
            <person name="Brinkac L.M."/>
            <person name="Bruce D."/>
            <person name="Creasy T."/>
            <person name="Daugherty S.C."/>
            <person name="Davidsen T.M."/>
            <person name="DeBoy R.T."/>
            <person name="Detter J.C."/>
            <person name="Dodson R.J."/>
            <person name="Durkin A.S."/>
            <person name="Ganapathy A."/>
            <person name="Gwinn-Giglio M."/>
            <person name="Han C.S."/>
            <person name="Khouri H."/>
            <person name="Kiss H."/>
            <person name="Kothari S.P."/>
            <person name="Madupu R."/>
            <person name="Nelson K.E."/>
            <person name="Nelson W.C."/>
            <person name="Paulsen I."/>
            <person name="Penn K."/>
            <person name="Ren Q."/>
            <person name="Rosovitz M.J."/>
            <person name="Selengut J.D."/>
            <person name="Shrivastava S."/>
            <person name="Sullivan S.A."/>
            <person name="Tapia R."/>
            <person name="Thompson L.S."/>
            <person name="Watkins K.L."/>
            <person name="Yang Q."/>
            <person name="Yu C."/>
            <person name="Zafar N."/>
            <person name="Zhou L."/>
            <person name="Kuske C.R."/>
        </authorList>
    </citation>
    <scope>NUCLEOTIDE SEQUENCE [LARGE SCALE GENOMIC DNA]</scope>
    <source>
        <strain evidence="4 5">Ellin345</strain>
    </source>
</reference>
<dbReference type="SMART" id="SM00448">
    <property type="entry name" value="REC"/>
    <property type="match status" value="1"/>
</dbReference>
<evidence type="ECO:0000259" key="3">
    <source>
        <dbReference type="PROSITE" id="PS50930"/>
    </source>
</evidence>
<feature type="domain" description="Response regulatory" evidence="2">
    <location>
        <begin position="7"/>
        <end position="120"/>
    </location>
</feature>
<dbReference type="Gene3D" id="2.40.50.1020">
    <property type="entry name" value="LytTr DNA-binding domain"/>
    <property type="match status" value="1"/>
</dbReference>
<dbReference type="Gene3D" id="3.40.50.2300">
    <property type="match status" value="1"/>
</dbReference>
<dbReference type="RefSeq" id="WP_011524637.1">
    <property type="nucleotide sequence ID" value="NC_008009.1"/>
</dbReference>
<evidence type="ECO:0000313" key="4">
    <source>
        <dbReference type="EMBL" id="ABF42838.1"/>
    </source>
</evidence>
<keyword evidence="5" id="KW-1185">Reference proteome</keyword>
<dbReference type="GO" id="GO:0003677">
    <property type="term" value="F:DNA binding"/>
    <property type="evidence" value="ECO:0007669"/>
    <property type="project" value="InterPro"/>
</dbReference>
<dbReference type="eggNOG" id="COG3279">
    <property type="taxonomic scope" value="Bacteria"/>
</dbReference>
<feature type="domain" description="HTH LytTR-type" evidence="3">
    <location>
        <begin position="143"/>
        <end position="247"/>
    </location>
</feature>
<dbReference type="Proteomes" id="UP000002432">
    <property type="component" value="Chromosome"/>
</dbReference>
<keyword evidence="1" id="KW-0597">Phosphoprotein</keyword>
<proteinExistence type="predicted"/>
<sequence length="254" mass="28267">MSPAPIRVITVDDEPFALQRISRLVREEPSLSLVAECSSAASAIESICELRPQVVFLDVQMPEVDGFGVLDAFQGPTLPWVVFTTAYEEYAVRAFEASAVDYLLKPISQERFSAAVGKLKTAANSVGTSNARSGLDASRYERILIKTDGKFVMLDPGQVERISAAGNYAIVYAAGKSYIIRETMTRIQCRVDPRRFFRVNRSEIVNLSFVQELEPTCHGEYSITTIFGTKVTLTRTYRDALQRMLSMTRSGTRV</sequence>
<dbReference type="SUPFAM" id="SSF52172">
    <property type="entry name" value="CheY-like"/>
    <property type="match status" value="1"/>
</dbReference>